<evidence type="ECO:0000313" key="6">
    <source>
        <dbReference type="EMBL" id="UOO82890.1"/>
    </source>
</evidence>
<evidence type="ECO:0000256" key="4">
    <source>
        <dbReference type="ARBA" id="ARBA00023163"/>
    </source>
</evidence>
<feature type="domain" description="HTH lysR-type" evidence="5">
    <location>
        <begin position="31"/>
        <end position="88"/>
    </location>
</feature>
<dbReference type="InterPro" id="IPR036390">
    <property type="entry name" value="WH_DNA-bd_sf"/>
</dbReference>
<dbReference type="InterPro" id="IPR005119">
    <property type="entry name" value="LysR_subst-bd"/>
</dbReference>
<proteinExistence type="inferred from homology"/>
<dbReference type="PANTHER" id="PTHR30537">
    <property type="entry name" value="HTH-TYPE TRANSCRIPTIONAL REGULATOR"/>
    <property type="match status" value="1"/>
</dbReference>
<keyword evidence="4" id="KW-0804">Transcription</keyword>
<dbReference type="Pfam" id="PF03466">
    <property type="entry name" value="LysR_substrate"/>
    <property type="match status" value="1"/>
</dbReference>
<dbReference type="EMBL" id="CP091508">
    <property type="protein sequence ID" value="UOO82890.1"/>
    <property type="molecule type" value="Genomic_DNA"/>
</dbReference>
<dbReference type="Pfam" id="PF00126">
    <property type="entry name" value="HTH_1"/>
    <property type="match status" value="1"/>
</dbReference>
<evidence type="ECO:0000256" key="2">
    <source>
        <dbReference type="ARBA" id="ARBA00023015"/>
    </source>
</evidence>
<dbReference type="InterPro" id="IPR000847">
    <property type="entry name" value="LysR_HTH_N"/>
</dbReference>
<keyword evidence="7" id="KW-1185">Reference proteome</keyword>
<dbReference type="Proteomes" id="UP000829817">
    <property type="component" value="Chromosome"/>
</dbReference>
<evidence type="ECO:0000256" key="1">
    <source>
        <dbReference type="ARBA" id="ARBA00009437"/>
    </source>
</evidence>
<dbReference type="InterPro" id="IPR058163">
    <property type="entry name" value="LysR-type_TF_proteobact-type"/>
</dbReference>
<dbReference type="PRINTS" id="PR00039">
    <property type="entry name" value="HTHLYSR"/>
</dbReference>
<name>A0ABY4DW64_9NEIS</name>
<gene>
    <name evidence="6" type="ORF">LVJ83_05360</name>
</gene>
<accession>A0ABY4DW64</accession>
<dbReference type="Gene3D" id="1.10.10.10">
    <property type="entry name" value="Winged helix-like DNA-binding domain superfamily/Winged helix DNA-binding domain"/>
    <property type="match status" value="1"/>
</dbReference>
<dbReference type="SUPFAM" id="SSF53850">
    <property type="entry name" value="Periplasmic binding protein-like II"/>
    <property type="match status" value="1"/>
</dbReference>
<evidence type="ECO:0000256" key="3">
    <source>
        <dbReference type="ARBA" id="ARBA00023125"/>
    </source>
</evidence>
<keyword evidence="2" id="KW-0805">Transcription regulation</keyword>
<dbReference type="Gene3D" id="3.40.190.10">
    <property type="entry name" value="Periplasmic binding protein-like II"/>
    <property type="match status" value="2"/>
</dbReference>
<dbReference type="InterPro" id="IPR036388">
    <property type="entry name" value="WH-like_DNA-bd_sf"/>
</dbReference>
<sequence>MFFAIINLQPLFNTHHYSDIIMKKLAAKKFPSVSSLQCFETSARHLSFTKAAQELHMTQSAVSKQVAQLETTLNGLLFHRLQHGLQLTPTGKLFLTEAQEMLSHLEHAVLNVLAHGSEADTLRISTHPTFGARWLIPALKGFGKAHPHIHLDIHDELGDFCAEFNQNMDIGFLHGDGVWPGLASIKLFDGHFVAVCAPQISPPPLADITTSTDYILIQSRVRPRAWHEYLLAQNIEWAGTFNGPRFDSFYAVIHAAECGCGIALVPEILVQRELAAGQLHLAWPHRLQRHGAYYLVYPANMDTTPKVRIMIEWIQAYTRLQK</sequence>
<dbReference type="SUPFAM" id="SSF46785">
    <property type="entry name" value="Winged helix' DNA-binding domain"/>
    <property type="match status" value="1"/>
</dbReference>
<evidence type="ECO:0000313" key="7">
    <source>
        <dbReference type="Proteomes" id="UP000829817"/>
    </source>
</evidence>
<reference evidence="6 7" key="1">
    <citation type="journal article" date="2022" name="Res Sq">
        <title>Evolution of multicellular longitudinally dividing oral cavity symbionts (Neisseriaceae).</title>
        <authorList>
            <person name="Nyongesa S."/>
            <person name="Weber P."/>
            <person name="Bernet E."/>
            <person name="Pullido F."/>
            <person name="Nieckarz M."/>
            <person name="Delaby M."/>
            <person name="Nieves C."/>
            <person name="Viehboeck T."/>
            <person name="Krause N."/>
            <person name="Rivera-Millot A."/>
            <person name="Nakamura A."/>
            <person name="Vischer N."/>
            <person name="VanNieuwenhze M."/>
            <person name="Brun Y."/>
            <person name="Cava F."/>
            <person name="Bulgheresi S."/>
            <person name="Veyrier F."/>
        </authorList>
    </citation>
    <scope>NUCLEOTIDE SEQUENCE [LARGE SCALE GENOMIC DNA]</scope>
    <source>
        <strain evidence="6 7">CCUG 63373m</strain>
    </source>
</reference>
<dbReference type="RefSeq" id="WP_244787034.1">
    <property type="nucleotide sequence ID" value="NZ_CP091508.1"/>
</dbReference>
<dbReference type="PROSITE" id="PS50931">
    <property type="entry name" value="HTH_LYSR"/>
    <property type="match status" value="1"/>
</dbReference>
<protein>
    <submittedName>
        <fullName evidence="6">LysR substrate-binding domain-containing protein</fullName>
    </submittedName>
</protein>
<comment type="similarity">
    <text evidence="1">Belongs to the LysR transcriptional regulatory family.</text>
</comment>
<organism evidence="6 7">
    <name type="scientific">Uruburuella testudinis</name>
    <dbReference type="NCBI Taxonomy" id="1282863"/>
    <lineage>
        <taxon>Bacteria</taxon>
        <taxon>Pseudomonadati</taxon>
        <taxon>Pseudomonadota</taxon>
        <taxon>Betaproteobacteria</taxon>
        <taxon>Neisseriales</taxon>
        <taxon>Neisseriaceae</taxon>
        <taxon>Uruburuella</taxon>
    </lineage>
</organism>
<dbReference type="PANTHER" id="PTHR30537:SF26">
    <property type="entry name" value="GLYCINE CLEAVAGE SYSTEM TRANSCRIPTIONAL ACTIVATOR"/>
    <property type="match status" value="1"/>
</dbReference>
<keyword evidence="3" id="KW-0238">DNA-binding</keyword>
<evidence type="ECO:0000259" key="5">
    <source>
        <dbReference type="PROSITE" id="PS50931"/>
    </source>
</evidence>